<dbReference type="Pfam" id="PF02624">
    <property type="entry name" value="YcaO"/>
    <property type="match status" value="1"/>
</dbReference>
<comment type="caution">
    <text evidence="2">The sequence shown here is derived from an EMBL/GenBank/DDBJ whole genome shotgun (WGS) entry which is preliminary data.</text>
</comment>
<dbReference type="RefSeq" id="WP_095488987.1">
    <property type="nucleotide sequence ID" value="NZ_CP088151.1"/>
</dbReference>
<gene>
    <name evidence="2" type="ORF">CIT25_31330</name>
</gene>
<protein>
    <recommendedName>
        <fullName evidence="1">YcaO domain-containing protein</fullName>
    </recommendedName>
</protein>
<feature type="domain" description="YcaO" evidence="1">
    <location>
        <begin position="60"/>
        <end position="384"/>
    </location>
</feature>
<evidence type="ECO:0000313" key="2">
    <source>
        <dbReference type="EMBL" id="PAP98245.1"/>
    </source>
</evidence>
<reference evidence="3" key="1">
    <citation type="submission" date="2017-08" db="EMBL/GenBank/DDBJ databases">
        <title>Mesorhizobium wenxinae sp. nov., a novel rhizobial species isolated from root nodules of chickpea (Cicer arietinum L.).</title>
        <authorList>
            <person name="Zhang J."/>
        </authorList>
    </citation>
    <scope>NUCLEOTIDE SEQUENCE [LARGE SCALE GENOMIC DNA]</scope>
    <source>
        <strain evidence="3">USDA 3392</strain>
    </source>
</reference>
<organism evidence="2 3">
    <name type="scientific">Mesorhizobium mediterraneum</name>
    <dbReference type="NCBI Taxonomy" id="43617"/>
    <lineage>
        <taxon>Bacteria</taxon>
        <taxon>Pseudomonadati</taxon>
        <taxon>Pseudomonadota</taxon>
        <taxon>Alphaproteobacteria</taxon>
        <taxon>Hyphomicrobiales</taxon>
        <taxon>Phyllobacteriaceae</taxon>
        <taxon>Mesorhizobium</taxon>
    </lineage>
</organism>
<dbReference type="NCBIfam" id="TIGR00702">
    <property type="entry name" value="YcaO-type kinase domain"/>
    <property type="match status" value="1"/>
</dbReference>
<dbReference type="Proteomes" id="UP000216215">
    <property type="component" value="Unassembled WGS sequence"/>
</dbReference>
<name>A0AB36R0T6_9HYPH</name>
<proteinExistence type="predicted"/>
<evidence type="ECO:0000259" key="1">
    <source>
        <dbReference type="PROSITE" id="PS51664"/>
    </source>
</evidence>
<dbReference type="PANTHER" id="PTHR37809:SF1">
    <property type="entry name" value="RIBOSOMAL PROTEIN S12 METHYLTHIOTRANSFERASE ACCESSORY FACTOR YCAO"/>
    <property type="match status" value="1"/>
</dbReference>
<dbReference type="EMBL" id="NPKI01000046">
    <property type="protein sequence ID" value="PAP98245.1"/>
    <property type="molecule type" value="Genomic_DNA"/>
</dbReference>
<dbReference type="InterPro" id="IPR003776">
    <property type="entry name" value="YcaO-like_dom"/>
</dbReference>
<accession>A0AB36R0T6</accession>
<sequence length="384" mass="41575">MLERYERLGPPPDEALARLIKMREALGITRIADITGLDQLGIPVVQVTRPFSLSNAVAQGKGATLAQAAISAMLESAESFFAEQVANFNTVVGCADQLGIPPDRFESHLQDGTAPGWRGRETAWVAADNLLTGSRDLVPFELVHTAYVLPSLPHDGIFAASTSGLAAGFEEPDAIVHGMLECIERDAIATAYRTHGFFHRQRIDPETIDDPSLRDLLETLAAKNVLVGLWQALSPLGIPVVWCHLLEDEPTETVLLDHPADGSAAGFSPAGAAAHAIYEAAQARLAAISGARDDLTRAFYPKYPDRQMIAAHRRLLRDGPRSVDFRALAEQKFNTASDRLSVLLAILEERGFDAVHLVRVITKPLDALSVVRIVIPALQPLLQG</sequence>
<dbReference type="PROSITE" id="PS51664">
    <property type="entry name" value="YCAO"/>
    <property type="match status" value="1"/>
</dbReference>
<dbReference type="Gene3D" id="3.30.160.660">
    <property type="match status" value="1"/>
</dbReference>
<dbReference type="PANTHER" id="PTHR37809">
    <property type="entry name" value="RIBOSOMAL PROTEIN S12 METHYLTHIOTRANSFERASE ACCESSORY FACTOR YCAO"/>
    <property type="match status" value="1"/>
</dbReference>
<evidence type="ECO:0000313" key="3">
    <source>
        <dbReference type="Proteomes" id="UP000216215"/>
    </source>
</evidence>
<keyword evidence="3" id="KW-1185">Reference proteome</keyword>
<dbReference type="AlphaFoldDB" id="A0AB36R0T6"/>